<dbReference type="GO" id="GO:0097176">
    <property type="term" value="P:epoxide metabolic process"/>
    <property type="evidence" value="ECO:0007669"/>
    <property type="project" value="TreeGrafter"/>
</dbReference>
<proteinExistence type="inferred from homology"/>
<dbReference type="EMBL" id="JAJAQI010000008">
    <property type="protein sequence ID" value="MCB4821525.1"/>
    <property type="molecule type" value="Genomic_DNA"/>
</dbReference>
<dbReference type="InterPro" id="IPR010497">
    <property type="entry name" value="Epoxide_hydro_N"/>
</dbReference>
<dbReference type="InterPro" id="IPR029058">
    <property type="entry name" value="AB_hydrolase_fold"/>
</dbReference>
<dbReference type="PIRSF" id="PIRSF001112">
    <property type="entry name" value="Epoxide_hydrolase"/>
    <property type="match status" value="1"/>
</dbReference>
<evidence type="ECO:0000259" key="5">
    <source>
        <dbReference type="Pfam" id="PF06441"/>
    </source>
</evidence>
<dbReference type="GO" id="GO:0004301">
    <property type="term" value="F:epoxide hydrolase activity"/>
    <property type="evidence" value="ECO:0007669"/>
    <property type="project" value="TreeGrafter"/>
</dbReference>
<evidence type="ECO:0000313" key="7">
    <source>
        <dbReference type="Proteomes" id="UP001139311"/>
    </source>
</evidence>
<gene>
    <name evidence="6" type="ORF">LHA35_07245</name>
</gene>
<evidence type="ECO:0000313" key="6">
    <source>
        <dbReference type="EMBL" id="MCB4821525.1"/>
    </source>
</evidence>
<dbReference type="PANTHER" id="PTHR21661:SF35">
    <property type="entry name" value="EPOXIDE HYDROLASE"/>
    <property type="match status" value="1"/>
</dbReference>
<feature type="active site" description="Proton acceptor" evidence="4">
    <location>
        <position position="366"/>
    </location>
</feature>
<keyword evidence="3 6" id="KW-0378">Hydrolase</keyword>
<evidence type="ECO:0000256" key="1">
    <source>
        <dbReference type="ARBA" id="ARBA00010088"/>
    </source>
</evidence>
<dbReference type="Gene3D" id="3.40.50.1820">
    <property type="entry name" value="alpha/beta hydrolase"/>
    <property type="match status" value="1"/>
</dbReference>
<dbReference type="SUPFAM" id="SSF53474">
    <property type="entry name" value="alpha/beta-Hydrolases"/>
    <property type="match status" value="1"/>
</dbReference>
<dbReference type="Pfam" id="PF06441">
    <property type="entry name" value="EHN"/>
    <property type="match status" value="1"/>
</dbReference>
<sequence>MAAQPQPFTLAVPDPALADLTERLVRTRLPDQAPIPAGGDPWAYGTNAAYLADLIAYWWDGFDWRRQEAALNAFPQYKVPLHGIDLHFLHVPGKGPNPTPLLLMHGWPGSVFEFLDIIPRLTDPAAFGGDPADAFTVIAPSLPGYGLSFAPGQKRFGIQDIADCLAALMTEVLGYRRFAAQGGDWGGFTASCLGATHPEKLLGIHINLLAIRRDPALAQSDDPAEARYRAELEHFLKENTGYQWIQGTRPQTLAAALTDSPAGLAAWIAEKFHAWTDHDGRIESAVDRDRMLANISLYWFTGCIGASFWPYYARMHGPWPIPEGKTVDVPTGYAQFPREILRPPRSLAARTYTDIRRWTEMGKGGHFAALEQPAALAGEVAAFFRALREDKA</sequence>
<dbReference type="InterPro" id="IPR000639">
    <property type="entry name" value="Epox_hydrolase-like"/>
</dbReference>
<dbReference type="Proteomes" id="UP001139311">
    <property type="component" value="Unassembled WGS sequence"/>
</dbReference>
<feature type="active site" description="Proton donor" evidence="4">
    <location>
        <position position="311"/>
    </location>
</feature>
<evidence type="ECO:0000256" key="4">
    <source>
        <dbReference type="PIRSR" id="PIRSR001112-1"/>
    </source>
</evidence>
<comment type="similarity">
    <text evidence="1">Belongs to the peptidase S33 family.</text>
</comment>
<name>A0A9X1IEB4_9PROT</name>
<comment type="caution">
    <text evidence="6">The sequence shown here is derived from an EMBL/GenBank/DDBJ whole genome shotgun (WGS) entry which is preliminary data.</text>
</comment>
<keyword evidence="2" id="KW-0058">Aromatic hydrocarbons catabolism</keyword>
<dbReference type="InterPro" id="IPR016292">
    <property type="entry name" value="Epoxide_hydrolase"/>
</dbReference>
<dbReference type="PRINTS" id="PR00412">
    <property type="entry name" value="EPOXHYDRLASE"/>
</dbReference>
<dbReference type="PANTHER" id="PTHR21661">
    <property type="entry name" value="EPOXIDE HYDROLASE 1-RELATED"/>
    <property type="match status" value="1"/>
</dbReference>
<feature type="active site" description="Nucleophile" evidence="4">
    <location>
        <position position="184"/>
    </location>
</feature>
<dbReference type="RefSeq" id="WP_226606363.1">
    <property type="nucleotide sequence ID" value="NZ_JAJAQI010000008.1"/>
</dbReference>
<protein>
    <submittedName>
        <fullName evidence="6">Epoxide hydrolase</fullName>
    </submittedName>
</protein>
<keyword evidence="7" id="KW-1185">Reference proteome</keyword>
<evidence type="ECO:0000256" key="3">
    <source>
        <dbReference type="ARBA" id="ARBA00022801"/>
    </source>
</evidence>
<organism evidence="6 7">
    <name type="scientific">Roseicella aerolata</name>
    <dbReference type="NCBI Taxonomy" id="2883479"/>
    <lineage>
        <taxon>Bacteria</taxon>
        <taxon>Pseudomonadati</taxon>
        <taxon>Pseudomonadota</taxon>
        <taxon>Alphaproteobacteria</taxon>
        <taxon>Acetobacterales</taxon>
        <taxon>Roseomonadaceae</taxon>
        <taxon>Roseicella</taxon>
    </lineage>
</organism>
<reference evidence="6" key="1">
    <citation type="submission" date="2021-10" db="EMBL/GenBank/DDBJ databases">
        <title>Roseicella aerolatum sp. nov., isolated from aerosols of e-waste dismantling site.</title>
        <authorList>
            <person name="Qin T."/>
        </authorList>
    </citation>
    <scope>NUCLEOTIDE SEQUENCE</scope>
    <source>
        <strain evidence="6">GB24</strain>
    </source>
</reference>
<feature type="domain" description="Epoxide hydrolase N-terminal" evidence="5">
    <location>
        <begin position="5"/>
        <end position="114"/>
    </location>
</feature>
<evidence type="ECO:0000256" key="2">
    <source>
        <dbReference type="ARBA" id="ARBA00022797"/>
    </source>
</evidence>
<dbReference type="AlphaFoldDB" id="A0A9X1IEB4"/>
<accession>A0A9X1IEB4</accession>